<dbReference type="EMBL" id="KJ605395">
    <property type="protein sequence ID" value="AIU93563.1"/>
    <property type="molecule type" value="Genomic_DNA"/>
</dbReference>
<evidence type="ECO:0000313" key="2">
    <source>
        <dbReference type="EMBL" id="AIU93563.1"/>
    </source>
</evidence>
<feature type="coiled-coil region" evidence="1">
    <location>
        <begin position="86"/>
        <end position="120"/>
    </location>
</feature>
<organism evidence="2">
    <name type="scientific">Rhodococcus sp. NS1</name>
    <dbReference type="NCBI Taxonomy" id="402236"/>
    <lineage>
        <taxon>Bacteria</taxon>
        <taxon>Bacillati</taxon>
        <taxon>Actinomycetota</taxon>
        <taxon>Actinomycetes</taxon>
        <taxon>Mycobacteriales</taxon>
        <taxon>Nocardiaceae</taxon>
        <taxon>Rhodococcus</taxon>
    </lineage>
</organism>
<dbReference type="SUPFAM" id="SSF46689">
    <property type="entry name" value="Homeodomain-like"/>
    <property type="match status" value="1"/>
</dbReference>
<gene>
    <name evidence="2" type="ORF">LRS1606.129</name>
</gene>
<geneLocation type="plasmid" evidence="2">
    <name>pNSL1</name>
</geneLocation>
<dbReference type="InterPro" id="IPR002514">
    <property type="entry name" value="Transposase_8"/>
</dbReference>
<keyword evidence="2" id="KW-0614">Plasmid</keyword>
<reference evidence="2" key="1">
    <citation type="submission" date="2014-03" db="EMBL/GenBank/DDBJ databases">
        <authorList>
            <person name="Zhang G."/>
            <person name="Zhu L."/>
            <person name="Fang P."/>
        </authorList>
    </citation>
    <scope>NUCLEOTIDE SEQUENCE</scope>
    <source>
        <strain evidence="2">NS1</strain>
        <plasmid evidence="2">pNSL1</plasmid>
    </source>
</reference>
<name>A0A097SPV9_9NOCA</name>
<dbReference type="GO" id="GO:0006313">
    <property type="term" value="P:DNA transposition"/>
    <property type="evidence" value="ECO:0007669"/>
    <property type="project" value="InterPro"/>
</dbReference>
<dbReference type="GO" id="GO:0004803">
    <property type="term" value="F:transposase activity"/>
    <property type="evidence" value="ECO:0007669"/>
    <property type="project" value="InterPro"/>
</dbReference>
<dbReference type="GO" id="GO:0003677">
    <property type="term" value="F:DNA binding"/>
    <property type="evidence" value="ECO:0007669"/>
    <property type="project" value="InterPro"/>
</dbReference>
<dbReference type="AlphaFoldDB" id="A0A097SPV9"/>
<sequence length="129" mass="14305">MVTLTLGRKIQDITMTKKMNSDGFKADAVQLYASRLEVSYSSLAADLGVARGSLKTWVHLARKKAAMARSVTEKSVDASETPAEQCARMQAEIEQIRARNQALVVEIDKLSEERDILRKATKYFASIPS</sequence>
<accession>A0A097SPV9</accession>
<dbReference type="Pfam" id="PF01527">
    <property type="entry name" value="HTH_Tnp_1"/>
    <property type="match status" value="1"/>
</dbReference>
<evidence type="ECO:0000256" key="1">
    <source>
        <dbReference type="SAM" id="Coils"/>
    </source>
</evidence>
<proteinExistence type="predicted"/>
<dbReference type="Gene3D" id="1.10.10.60">
    <property type="entry name" value="Homeodomain-like"/>
    <property type="match status" value="1"/>
</dbReference>
<dbReference type="InterPro" id="IPR009057">
    <property type="entry name" value="Homeodomain-like_sf"/>
</dbReference>
<protein>
    <recommendedName>
        <fullName evidence="3">Transposase</fullName>
    </recommendedName>
</protein>
<evidence type="ECO:0008006" key="3">
    <source>
        <dbReference type="Google" id="ProtNLM"/>
    </source>
</evidence>
<keyword evidence="1" id="KW-0175">Coiled coil</keyword>